<dbReference type="NCBIfam" id="NF002897">
    <property type="entry name" value="PRK03430.1"/>
    <property type="match status" value="1"/>
</dbReference>
<sequence>MFDVIIYLFETYIYNSRLGKNIDENKLKDHLKDIGFYSEDVYNALKWLEQLSSYQKKFISPMLINNNSLSMRIYADEEKKRLDIESRGFLLFLEQIKILNLETREMVIDRVMALDNHEFKLEDLKWLVLMVLFNIPGCESAFQEVEQLLFNSKSSIIH</sequence>
<protein>
    <recommendedName>
        <fullName evidence="1">Protein Smg</fullName>
    </recommendedName>
</protein>
<dbReference type="OrthoDB" id="9788984at2"/>
<dbReference type="RefSeq" id="WP_136131134.1">
    <property type="nucleotide sequence ID" value="NZ_PDKT01000003.1"/>
</dbReference>
<dbReference type="EMBL" id="PDKT01000003">
    <property type="protein sequence ID" value="PPI87889.1"/>
    <property type="molecule type" value="Genomic_DNA"/>
</dbReference>
<dbReference type="Proteomes" id="UP000296153">
    <property type="component" value="Unassembled WGS sequence"/>
</dbReference>
<evidence type="ECO:0000313" key="2">
    <source>
        <dbReference type="EMBL" id="PPI87889.1"/>
    </source>
</evidence>
<proteinExistence type="inferred from homology"/>
<dbReference type="AlphaFoldDB" id="A0A2P5SZW5"/>
<comment type="caution">
    <text evidence="2">The sequence shown here is derived from an EMBL/GenBank/DDBJ whole genome shotgun (WGS) entry which is preliminary data.</text>
</comment>
<comment type="similarity">
    <text evidence="1">Belongs to the Smg family.</text>
</comment>
<dbReference type="HAMAP" id="MF_00598">
    <property type="entry name" value="Smg"/>
    <property type="match status" value="1"/>
</dbReference>
<dbReference type="PANTHER" id="PTHR38692:SF1">
    <property type="entry name" value="PROTEIN SMG"/>
    <property type="match status" value="1"/>
</dbReference>
<gene>
    <name evidence="1" type="primary">smg</name>
    <name evidence="2" type="ORF">CRV12_02735</name>
</gene>
<evidence type="ECO:0000256" key="1">
    <source>
        <dbReference type="HAMAP-Rule" id="MF_00598"/>
    </source>
</evidence>
<accession>A0A2P5SZW5</accession>
<evidence type="ECO:0000313" key="3">
    <source>
        <dbReference type="Proteomes" id="UP000296153"/>
    </source>
</evidence>
<name>A0A2P5SZW5_9GAMM</name>
<organism evidence="2 3">
    <name type="scientific">Candidatus Pantoea edessiphila</name>
    <dbReference type="NCBI Taxonomy" id="2044610"/>
    <lineage>
        <taxon>Bacteria</taxon>
        <taxon>Pseudomonadati</taxon>
        <taxon>Pseudomonadota</taxon>
        <taxon>Gammaproteobacteria</taxon>
        <taxon>Enterobacterales</taxon>
        <taxon>Erwiniaceae</taxon>
        <taxon>Pantoea</taxon>
    </lineage>
</organism>
<dbReference type="PANTHER" id="PTHR38692">
    <property type="entry name" value="PROTEIN SMG"/>
    <property type="match status" value="1"/>
</dbReference>
<dbReference type="Pfam" id="PF04361">
    <property type="entry name" value="DUF494"/>
    <property type="match status" value="1"/>
</dbReference>
<dbReference type="InterPro" id="IPR007456">
    <property type="entry name" value="Smg"/>
</dbReference>
<reference evidence="2 3" key="1">
    <citation type="journal article" date="2018" name="Genome Biol. Evol.">
        <title>Cladogenesis and Genomic Streamlining in Extracellular Endosymbionts of Tropical Stink Bugs.</title>
        <authorList>
            <person name="Otero-Bravo A."/>
            <person name="Goffredi S."/>
            <person name="Sabree Z.L."/>
        </authorList>
    </citation>
    <scope>NUCLEOTIDE SEQUENCE [LARGE SCALE GENOMIC DNA]</scope>
    <source>
        <strain evidence="2 3">SoEE</strain>
    </source>
</reference>